<dbReference type="AlphaFoldDB" id="A0A6M3X6C6"/>
<organism evidence="1">
    <name type="scientific">viral metagenome</name>
    <dbReference type="NCBI Taxonomy" id="1070528"/>
    <lineage>
        <taxon>unclassified sequences</taxon>
        <taxon>metagenomes</taxon>
        <taxon>organismal metagenomes</taxon>
    </lineage>
</organism>
<dbReference type="EMBL" id="MT143964">
    <property type="protein sequence ID" value="QJH93292.1"/>
    <property type="molecule type" value="Genomic_DNA"/>
</dbReference>
<accession>A0A6M3X6C6</accession>
<gene>
    <name evidence="1" type="ORF">MM171B04282_0004</name>
</gene>
<evidence type="ECO:0000313" key="1">
    <source>
        <dbReference type="EMBL" id="QJH93292.1"/>
    </source>
</evidence>
<protein>
    <submittedName>
        <fullName evidence="1">Uncharacterized protein</fullName>
    </submittedName>
</protein>
<proteinExistence type="predicted"/>
<name>A0A6M3X6C6_9ZZZZ</name>
<sequence length="61" mass="6988">MKYGSEILAIIEGGLECNEEKVRAYTELLMKKIPDGTHMKIAIKRRLDGSYKNDEILKAMM</sequence>
<reference evidence="1" key="1">
    <citation type="submission" date="2020-03" db="EMBL/GenBank/DDBJ databases">
        <title>The deep terrestrial virosphere.</title>
        <authorList>
            <person name="Holmfeldt K."/>
            <person name="Nilsson E."/>
            <person name="Simone D."/>
            <person name="Lopez-Fernandez M."/>
            <person name="Wu X."/>
            <person name="de Brujin I."/>
            <person name="Lundin D."/>
            <person name="Andersson A."/>
            <person name="Bertilsson S."/>
            <person name="Dopson M."/>
        </authorList>
    </citation>
    <scope>NUCLEOTIDE SEQUENCE</scope>
    <source>
        <strain evidence="1">MM171B04282</strain>
    </source>
</reference>